<evidence type="ECO:0000313" key="3">
    <source>
        <dbReference type="Proteomes" id="UP000726777"/>
    </source>
</evidence>
<keyword evidence="1" id="KW-0812">Transmembrane</keyword>
<comment type="caution">
    <text evidence="2">The sequence shown here is derived from an EMBL/GenBank/DDBJ whole genome shotgun (WGS) entry which is preliminary data.</text>
</comment>
<evidence type="ECO:0000313" key="2">
    <source>
        <dbReference type="EMBL" id="MCC3807670.1"/>
    </source>
</evidence>
<gene>
    <name evidence="2" type="ORF">IB292_21860</name>
</gene>
<feature type="transmembrane region" description="Helical" evidence="1">
    <location>
        <begin position="165"/>
        <end position="193"/>
    </location>
</feature>
<protein>
    <submittedName>
        <fullName evidence="2">Uncharacterized protein</fullName>
    </submittedName>
</protein>
<name>A0A9Q3UJ20_VIBPH</name>
<dbReference type="AlphaFoldDB" id="A0A9Q3UJ20"/>
<dbReference type="SUPFAM" id="SSF58100">
    <property type="entry name" value="Bacterial hemolysins"/>
    <property type="match status" value="1"/>
</dbReference>
<accession>A0A9Q3UJ20</accession>
<organism evidence="2 3">
    <name type="scientific">Vibrio parahaemolyticus</name>
    <dbReference type="NCBI Taxonomy" id="670"/>
    <lineage>
        <taxon>Bacteria</taxon>
        <taxon>Pseudomonadati</taxon>
        <taxon>Pseudomonadota</taxon>
        <taxon>Gammaproteobacteria</taxon>
        <taxon>Vibrionales</taxon>
        <taxon>Vibrionaceae</taxon>
        <taxon>Vibrio</taxon>
    </lineage>
</organism>
<dbReference type="Proteomes" id="UP000726777">
    <property type="component" value="Unassembled WGS sequence"/>
</dbReference>
<dbReference type="EMBL" id="JACVHL010000029">
    <property type="protein sequence ID" value="MCC3807670.1"/>
    <property type="molecule type" value="Genomic_DNA"/>
</dbReference>
<evidence type="ECO:0000256" key="1">
    <source>
        <dbReference type="SAM" id="Phobius"/>
    </source>
</evidence>
<proteinExistence type="predicted"/>
<dbReference type="RefSeq" id="WP_208894689.1">
    <property type="nucleotide sequence ID" value="NZ_CP066164.1"/>
</dbReference>
<keyword evidence="1" id="KW-0472">Membrane</keyword>
<keyword evidence="1" id="KW-1133">Transmembrane helix</keyword>
<sequence length="197" mass="22241">MDHLSEVVDSRLKILLSDYYEFEQLLKKLPADMKEEMNNSVKALESALNVAPEHFEQHFGETMKQAIEVATNIEQHTKEFNESMKSYHSSLNEHAEATSKSYQKELQVMKSEHEQTIRAFTSEQAKRIEKAQQDATERGNRAVKNAEAACNKLIKKFEDHCVVPLPWLIALPLGGGVVGAVATLILLTVAQLVQKHI</sequence>
<reference evidence="2" key="1">
    <citation type="submission" date="2020-09" db="EMBL/GenBank/DDBJ databases">
        <title>Genome sequence of Vibrio parahaemolyticus isolates.</title>
        <authorList>
            <person name="Hammerl J.A."/>
            <person name="Strauch E."/>
        </authorList>
    </citation>
    <scope>NUCLEOTIDE SEQUENCE</scope>
    <source>
        <strain evidence="2">17-VB00146</strain>
    </source>
</reference>